<evidence type="ECO:0000256" key="1">
    <source>
        <dbReference type="SAM" id="MobiDB-lite"/>
    </source>
</evidence>
<sequence length="280" mass="31038">MELLDTTPSDCQSSGGFNFDFNTSNTEQLHQSPIAAPSLPHDSQPRTRAKTTSPPDYNTVGKTEYDYFRNADDLDTAQLFNFDEATEVSPSAFNPKDQLSTSNNATLHVDFSAANLYGLPEFISQGGKENQRLETIKIVNGLRRVLCESQVASSEDGPLDRTKTFPETDSALSRYCDACFEDCCPIGDFLTKSAVESIIKQSRQPEPDRIFSVFAEAIVAVGFHTACLRNLEAPSVEETHEAQKRLAAALCLYKDIQNFPSTLLKFQVSVPIPAFHDKYM</sequence>
<accession>A0AAJ0AJ88</accession>
<dbReference type="Proteomes" id="UP001224890">
    <property type="component" value="Unassembled WGS sequence"/>
</dbReference>
<feature type="compositionally biased region" description="Polar residues" evidence="1">
    <location>
        <begin position="1"/>
        <end position="31"/>
    </location>
</feature>
<dbReference type="RefSeq" id="XP_060428917.1">
    <property type="nucleotide sequence ID" value="XM_060565712.1"/>
</dbReference>
<proteinExistence type="predicted"/>
<reference evidence="2" key="1">
    <citation type="submission" date="2021-06" db="EMBL/GenBank/DDBJ databases">
        <title>Comparative genomics, transcriptomics and evolutionary studies reveal genomic signatures of adaptation to plant cell wall in hemibiotrophic fungi.</title>
        <authorList>
            <consortium name="DOE Joint Genome Institute"/>
            <person name="Baroncelli R."/>
            <person name="Diaz J.F."/>
            <person name="Benocci T."/>
            <person name="Peng M."/>
            <person name="Battaglia E."/>
            <person name="Haridas S."/>
            <person name="Andreopoulos W."/>
            <person name="Labutti K."/>
            <person name="Pangilinan J."/>
            <person name="Floch G.L."/>
            <person name="Makela M.R."/>
            <person name="Henrissat B."/>
            <person name="Grigoriev I.V."/>
            <person name="Crouch J.A."/>
            <person name="De Vries R.P."/>
            <person name="Sukno S.A."/>
            <person name="Thon M.R."/>
        </authorList>
    </citation>
    <scope>NUCLEOTIDE SEQUENCE</scope>
    <source>
        <strain evidence="2">CBS 193.32</strain>
    </source>
</reference>
<keyword evidence="3" id="KW-1185">Reference proteome</keyword>
<dbReference type="AlphaFoldDB" id="A0AAJ0AJ88"/>
<dbReference type="EMBL" id="JAHMHR010000023">
    <property type="protein sequence ID" value="KAK1674914.1"/>
    <property type="molecule type" value="Genomic_DNA"/>
</dbReference>
<name>A0AAJ0AJ88_9PEZI</name>
<dbReference type="GeneID" id="85450238"/>
<protein>
    <submittedName>
        <fullName evidence="2">Uncharacterized protein</fullName>
    </submittedName>
</protein>
<organism evidence="2 3">
    <name type="scientific">Colletotrichum godetiae</name>
    <dbReference type="NCBI Taxonomy" id="1209918"/>
    <lineage>
        <taxon>Eukaryota</taxon>
        <taxon>Fungi</taxon>
        <taxon>Dikarya</taxon>
        <taxon>Ascomycota</taxon>
        <taxon>Pezizomycotina</taxon>
        <taxon>Sordariomycetes</taxon>
        <taxon>Hypocreomycetidae</taxon>
        <taxon>Glomerellales</taxon>
        <taxon>Glomerellaceae</taxon>
        <taxon>Colletotrichum</taxon>
        <taxon>Colletotrichum acutatum species complex</taxon>
    </lineage>
</organism>
<comment type="caution">
    <text evidence="2">The sequence shown here is derived from an EMBL/GenBank/DDBJ whole genome shotgun (WGS) entry which is preliminary data.</text>
</comment>
<evidence type="ECO:0000313" key="2">
    <source>
        <dbReference type="EMBL" id="KAK1674914.1"/>
    </source>
</evidence>
<gene>
    <name evidence="2" type="ORF">BDP55DRAFT_163962</name>
</gene>
<evidence type="ECO:0000313" key="3">
    <source>
        <dbReference type="Proteomes" id="UP001224890"/>
    </source>
</evidence>
<feature type="region of interest" description="Disordered" evidence="1">
    <location>
        <begin position="1"/>
        <end position="61"/>
    </location>
</feature>